<evidence type="ECO:0000313" key="2">
    <source>
        <dbReference type="Proteomes" id="UP001474181"/>
    </source>
</evidence>
<proteinExistence type="predicted"/>
<organism evidence="1 2">
    <name type="scientific">Streptomyces hyaluromycini</name>
    <dbReference type="NCBI Taxonomy" id="1377993"/>
    <lineage>
        <taxon>Bacteria</taxon>
        <taxon>Bacillati</taxon>
        <taxon>Actinomycetota</taxon>
        <taxon>Actinomycetes</taxon>
        <taxon>Kitasatosporales</taxon>
        <taxon>Streptomycetaceae</taxon>
        <taxon>Streptomyces</taxon>
    </lineage>
</organism>
<accession>A0ABV1WWW2</accession>
<dbReference type="EMBL" id="JBEPEK010000111">
    <property type="protein sequence ID" value="MER7181285.1"/>
    <property type="molecule type" value="Genomic_DNA"/>
</dbReference>
<protein>
    <submittedName>
        <fullName evidence="1">Uncharacterized protein</fullName>
    </submittedName>
</protein>
<name>A0ABV1WWW2_9ACTN</name>
<reference evidence="1 2" key="1">
    <citation type="submission" date="2024-06" db="EMBL/GenBank/DDBJ databases">
        <title>The Natural Products Discovery Center: Release of the First 8490 Sequenced Strains for Exploring Actinobacteria Biosynthetic Diversity.</title>
        <authorList>
            <person name="Kalkreuter E."/>
            <person name="Kautsar S.A."/>
            <person name="Yang D."/>
            <person name="Bader C.D."/>
            <person name="Teijaro C.N."/>
            <person name="Fluegel L."/>
            <person name="Davis C.M."/>
            <person name="Simpson J.R."/>
            <person name="Lauterbach L."/>
            <person name="Steele A.D."/>
            <person name="Gui C."/>
            <person name="Meng S."/>
            <person name="Li G."/>
            <person name="Viehrig K."/>
            <person name="Ye F."/>
            <person name="Su P."/>
            <person name="Kiefer A.F."/>
            <person name="Nichols A."/>
            <person name="Cepeda A.J."/>
            <person name="Yan W."/>
            <person name="Fan B."/>
            <person name="Jiang Y."/>
            <person name="Adhikari A."/>
            <person name="Zheng C.-J."/>
            <person name="Schuster L."/>
            <person name="Cowan T.M."/>
            <person name="Smanski M.J."/>
            <person name="Chevrette M.G."/>
            <person name="De Carvalho L.P.S."/>
            <person name="Shen B."/>
        </authorList>
    </citation>
    <scope>NUCLEOTIDE SEQUENCE [LARGE SCALE GENOMIC DNA]</scope>
    <source>
        <strain evidence="1 2">NPDC000234</strain>
    </source>
</reference>
<gene>
    <name evidence="1" type="ORF">ABT404_17690</name>
</gene>
<evidence type="ECO:0000313" key="1">
    <source>
        <dbReference type="EMBL" id="MER7181285.1"/>
    </source>
</evidence>
<dbReference type="Proteomes" id="UP001474181">
    <property type="component" value="Unassembled WGS sequence"/>
</dbReference>
<dbReference type="RefSeq" id="WP_350781989.1">
    <property type="nucleotide sequence ID" value="NZ_JBEPEK010000111.1"/>
</dbReference>
<sequence>MAKQGEVWSSVHLARDPFGLGVVTFRGAVAVRERECGIPGVRLCAELAILPVSAANDPLSVAYGGSSDLRV</sequence>
<keyword evidence="2" id="KW-1185">Reference proteome</keyword>
<comment type="caution">
    <text evidence="1">The sequence shown here is derived from an EMBL/GenBank/DDBJ whole genome shotgun (WGS) entry which is preliminary data.</text>
</comment>